<evidence type="ECO:0000313" key="8">
    <source>
        <dbReference type="Proteomes" id="UP000772618"/>
    </source>
</evidence>
<evidence type="ECO:0000259" key="5">
    <source>
        <dbReference type="PROSITE" id="PS51192"/>
    </source>
</evidence>
<protein>
    <submittedName>
        <fullName evidence="7">ATP-dependent helicase HrpB</fullName>
    </submittedName>
</protein>
<dbReference type="NCBIfam" id="TIGR01970">
    <property type="entry name" value="DEAH_box_HrpB"/>
    <property type="match status" value="1"/>
</dbReference>
<dbReference type="GO" id="GO:0004386">
    <property type="term" value="F:helicase activity"/>
    <property type="evidence" value="ECO:0007669"/>
    <property type="project" value="UniProtKB-KW"/>
</dbReference>
<dbReference type="Pfam" id="PF00271">
    <property type="entry name" value="Helicase_C"/>
    <property type="match status" value="1"/>
</dbReference>
<reference evidence="7 8" key="1">
    <citation type="submission" date="2021-05" db="EMBL/GenBank/DDBJ databases">
        <title>A Polyphasic approach of four new species of the genus Ohtaekwangia: Ohtaekwangia histidinii sp. nov., Ohtaekwangia cretensis sp. nov., Ohtaekwangia indiensis sp. nov., Ohtaekwangia reichenbachii sp. nov. from diverse environment.</title>
        <authorList>
            <person name="Octaviana S."/>
        </authorList>
    </citation>
    <scope>NUCLEOTIDE SEQUENCE [LARGE SCALE GENOMIC DNA]</scope>
    <source>
        <strain evidence="7 8">PWU20</strain>
    </source>
</reference>
<dbReference type="CDD" id="cd17990">
    <property type="entry name" value="DEXHc_HrpB"/>
    <property type="match status" value="1"/>
</dbReference>
<dbReference type="Gene3D" id="1.20.120.1080">
    <property type="match status" value="1"/>
</dbReference>
<dbReference type="InterPro" id="IPR014001">
    <property type="entry name" value="Helicase_ATP-bd"/>
</dbReference>
<evidence type="ECO:0000259" key="6">
    <source>
        <dbReference type="PROSITE" id="PS51194"/>
    </source>
</evidence>
<evidence type="ECO:0000256" key="3">
    <source>
        <dbReference type="ARBA" id="ARBA00022806"/>
    </source>
</evidence>
<feature type="domain" description="Helicase C-terminal" evidence="6">
    <location>
        <begin position="203"/>
        <end position="367"/>
    </location>
</feature>
<dbReference type="SUPFAM" id="SSF52540">
    <property type="entry name" value="P-loop containing nucleoside triphosphate hydrolases"/>
    <property type="match status" value="1"/>
</dbReference>
<dbReference type="SMART" id="SM00490">
    <property type="entry name" value="HELICc"/>
    <property type="match status" value="1"/>
</dbReference>
<gene>
    <name evidence="7" type="primary">hrpB</name>
    <name evidence="7" type="ORF">KK060_11415</name>
</gene>
<dbReference type="RefSeq" id="WP_254153855.1">
    <property type="nucleotide sequence ID" value="NZ_JAHESD010000022.1"/>
</dbReference>
<evidence type="ECO:0000256" key="4">
    <source>
        <dbReference type="ARBA" id="ARBA00022840"/>
    </source>
</evidence>
<dbReference type="PROSITE" id="PS51194">
    <property type="entry name" value="HELICASE_CTER"/>
    <property type="match status" value="1"/>
</dbReference>
<dbReference type="SMART" id="SM00847">
    <property type="entry name" value="HA2"/>
    <property type="match status" value="1"/>
</dbReference>
<dbReference type="InterPro" id="IPR013689">
    <property type="entry name" value="RNA_helicase_ATP-dep_HrpB_C"/>
</dbReference>
<dbReference type="Gene3D" id="3.40.50.300">
    <property type="entry name" value="P-loop containing nucleotide triphosphate hydrolases"/>
    <property type="match status" value="2"/>
</dbReference>
<keyword evidence="1" id="KW-0547">Nucleotide-binding</keyword>
<dbReference type="PIRSF" id="PIRSF005496">
    <property type="entry name" value="ATP_hel_hrpB"/>
    <property type="match status" value="1"/>
</dbReference>
<keyword evidence="3 7" id="KW-0347">Helicase</keyword>
<organism evidence="7 8">
    <name type="scientific">Chryseosolibacter indicus</name>
    <dbReference type="NCBI Taxonomy" id="2782351"/>
    <lineage>
        <taxon>Bacteria</taxon>
        <taxon>Pseudomonadati</taxon>
        <taxon>Bacteroidota</taxon>
        <taxon>Cytophagia</taxon>
        <taxon>Cytophagales</taxon>
        <taxon>Chryseotaleaceae</taxon>
        <taxon>Chryseosolibacter</taxon>
    </lineage>
</organism>
<dbReference type="InterPro" id="IPR010225">
    <property type="entry name" value="HrpB"/>
</dbReference>
<dbReference type="InterPro" id="IPR001650">
    <property type="entry name" value="Helicase_C-like"/>
</dbReference>
<accession>A0ABS5VSZ7</accession>
<evidence type="ECO:0000256" key="2">
    <source>
        <dbReference type="ARBA" id="ARBA00022801"/>
    </source>
</evidence>
<dbReference type="InterPro" id="IPR049614">
    <property type="entry name" value="HrpB_DEXH"/>
</dbReference>
<sequence length="826" mass="92668">MSYPVLEITDQLRQQLQKNNIVILQAPPGAGKSTVLPLQLINEQWLSNNKIVMLEPRRLAARSVALRMASILNDEVGKTIGYRVRFDSKVSDVTKIEVVTEGILTRIIQQDNVLDGIGLIIFDEFHERSLQADTALALSIQVQQVLRPDLRILIMSATLDSEKLSATLNNAPIVTSTGKQFPVEQKYFPAESNTHLIPHVVRTIRKAYHEHSGDILVFLPGAGEINRTMASLENENFDAVVYPLFGDLPYRKQQEAILPDPAGKRKIVLSTSIAETSLTIEGIAIVIDSGLSRVPKFDPRSGFTRLQTVRVTRDAADQRTGRAGRLGPGLCYRLWSEAIQNNLLPQRVPEILEADLAPLMLELAVWGVKDTNELIWITPPPAGAASQAKEILRQLEALHDNKITAKGREMTKLPTHPRIAHMLLQASEIETEKAVAVATDIAALLEEKDPMDKEVGVDLSLRVEMLRRWRALERVNADVSVLDRIEKLAAAWRRLMKVKEDNTRVEDTLVGRLVFSAYPERLAKQVDKNGRYKLTNGRTAKLHDNDPIARETFLAIADLDAGSGEGKIYLAAPVDVYDLLILSEERKTVRWDEDRGMITGTIENTIGNISLLTKPLPKIPDDLRIKELCKVVQQKGLQMLGWDDTHEAWQSRVLSLKKWRPEEEWPDVSSANLLSTIEDWLTPFLTSVNKATELLKLDLSAILSTLIPWNLSSKLDALAPSKLPVPSGSMISVNYFSDDRPPVMEVRLQEVFGLVDTPTVNEGRVKVILHLLSPGYKPVQVTQDLKSFWTNTYAEVRKELRTRYPKHSWPEDPWTAQAVRGAKKRV</sequence>
<evidence type="ECO:0000256" key="1">
    <source>
        <dbReference type="ARBA" id="ARBA00022741"/>
    </source>
</evidence>
<dbReference type="InterPro" id="IPR011545">
    <property type="entry name" value="DEAD/DEAH_box_helicase_dom"/>
</dbReference>
<dbReference type="PANTHER" id="PTHR43519">
    <property type="entry name" value="ATP-DEPENDENT RNA HELICASE HRPB"/>
    <property type="match status" value="1"/>
</dbReference>
<evidence type="ECO:0000313" key="7">
    <source>
        <dbReference type="EMBL" id="MBT1703894.1"/>
    </source>
</evidence>
<name>A0ABS5VSZ7_9BACT</name>
<dbReference type="SMART" id="SM00487">
    <property type="entry name" value="DEXDc"/>
    <property type="match status" value="1"/>
</dbReference>
<dbReference type="PROSITE" id="PS51192">
    <property type="entry name" value="HELICASE_ATP_BIND_1"/>
    <property type="match status" value="1"/>
</dbReference>
<keyword evidence="8" id="KW-1185">Reference proteome</keyword>
<dbReference type="InterPro" id="IPR007502">
    <property type="entry name" value="Helicase-assoc_dom"/>
</dbReference>
<dbReference type="InterPro" id="IPR027417">
    <property type="entry name" value="P-loop_NTPase"/>
</dbReference>
<keyword evidence="4" id="KW-0067">ATP-binding</keyword>
<dbReference type="Pfam" id="PF00270">
    <property type="entry name" value="DEAD"/>
    <property type="match status" value="1"/>
</dbReference>
<dbReference type="PANTHER" id="PTHR43519:SF1">
    <property type="entry name" value="ATP-DEPENDENT RNA HELICASE HRPB"/>
    <property type="match status" value="1"/>
</dbReference>
<keyword evidence="2" id="KW-0378">Hydrolase</keyword>
<dbReference type="CDD" id="cd18791">
    <property type="entry name" value="SF2_C_RHA"/>
    <property type="match status" value="1"/>
</dbReference>
<dbReference type="EMBL" id="JAHESD010000022">
    <property type="protein sequence ID" value="MBT1703894.1"/>
    <property type="molecule type" value="Genomic_DNA"/>
</dbReference>
<dbReference type="Pfam" id="PF08482">
    <property type="entry name" value="HrpB_C"/>
    <property type="match status" value="1"/>
</dbReference>
<comment type="caution">
    <text evidence="7">The sequence shown here is derived from an EMBL/GenBank/DDBJ whole genome shotgun (WGS) entry which is preliminary data.</text>
</comment>
<dbReference type="Proteomes" id="UP000772618">
    <property type="component" value="Unassembled WGS sequence"/>
</dbReference>
<feature type="domain" description="Helicase ATP-binding" evidence="5">
    <location>
        <begin position="13"/>
        <end position="177"/>
    </location>
</feature>
<proteinExistence type="predicted"/>